<accession>A0A438INE8</accession>
<evidence type="ECO:0000256" key="1">
    <source>
        <dbReference type="SAM" id="SignalP"/>
    </source>
</evidence>
<dbReference type="AlphaFoldDB" id="A0A438INE8"/>
<sequence length="69" mass="7524">MMRSMRAVLVLVAAVLVCIWGNIHMASADTSPSECKEERNVLVSACRPVLYGRPMFVSQISPCASITLL</sequence>
<protein>
    <recommendedName>
        <fullName evidence="4">Secreted protein</fullName>
    </recommendedName>
</protein>
<organism evidence="2 3">
    <name type="scientific">Vitis vinifera</name>
    <name type="common">Grape</name>
    <dbReference type="NCBI Taxonomy" id="29760"/>
    <lineage>
        <taxon>Eukaryota</taxon>
        <taxon>Viridiplantae</taxon>
        <taxon>Streptophyta</taxon>
        <taxon>Embryophyta</taxon>
        <taxon>Tracheophyta</taxon>
        <taxon>Spermatophyta</taxon>
        <taxon>Magnoliopsida</taxon>
        <taxon>eudicotyledons</taxon>
        <taxon>Gunneridae</taxon>
        <taxon>Pentapetalae</taxon>
        <taxon>rosids</taxon>
        <taxon>Vitales</taxon>
        <taxon>Vitaceae</taxon>
        <taxon>Viteae</taxon>
        <taxon>Vitis</taxon>
    </lineage>
</organism>
<keyword evidence="1" id="KW-0732">Signal</keyword>
<dbReference type="EMBL" id="QGNW01000095">
    <property type="protein sequence ID" value="RVW98229.1"/>
    <property type="molecule type" value="Genomic_DNA"/>
</dbReference>
<dbReference type="Proteomes" id="UP000288805">
    <property type="component" value="Unassembled WGS sequence"/>
</dbReference>
<evidence type="ECO:0008006" key="4">
    <source>
        <dbReference type="Google" id="ProtNLM"/>
    </source>
</evidence>
<proteinExistence type="predicted"/>
<comment type="caution">
    <text evidence="2">The sequence shown here is derived from an EMBL/GenBank/DDBJ whole genome shotgun (WGS) entry which is preliminary data.</text>
</comment>
<name>A0A438INE8_VITVI</name>
<feature type="chain" id="PRO_5019350034" description="Secreted protein" evidence="1">
    <location>
        <begin position="29"/>
        <end position="69"/>
    </location>
</feature>
<evidence type="ECO:0000313" key="3">
    <source>
        <dbReference type="Proteomes" id="UP000288805"/>
    </source>
</evidence>
<reference evidence="2 3" key="1">
    <citation type="journal article" date="2018" name="PLoS Genet.">
        <title>Population sequencing reveals clonal diversity and ancestral inbreeding in the grapevine cultivar Chardonnay.</title>
        <authorList>
            <person name="Roach M.J."/>
            <person name="Johnson D.L."/>
            <person name="Bohlmann J."/>
            <person name="van Vuuren H.J."/>
            <person name="Jones S.J."/>
            <person name="Pretorius I.S."/>
            <person name="Schmidt S.A."/>
            <person name="Borneman A.R."/>
        </authorList>
    </citation>
    <scope>NUCLEOTIDE SEQUENCE [LARGE SCALE GENOMIC DNA]</scope>
    <source>
        <strain evidence="3">cv. Chardonnay</strain>
        <tissue evidence="2">Leaf</tissue>
    </source>
</reference>
<feature type="signal peptide" evidence="1">
    <location>
        <begin position="1"/>
        <end position="28"/>
    </location>
</feature>
<evidence type="ECO:0000313" key="2">
    <source>
        <dbReference type="EMBL" id="RVW98229.1"/>
    </source>
</evidence>
<gene>
    <name evidence="2" type="ORF">CK203_031805</name>
</gene>